<sequence>MRLFLLLTVAVLLVGFGCIIPGSCGGQVCGSDWKTYGDKCQAEAAGIGVLKEGECGLKCTDNPSGSDLYTAGLVNYKGLSYSDYCQGDKVVKYTCRNGELQSEVKDCTNGVCSNGACVAAPCSDSDNGKDQYTKGTATKSTSTSTDSCSGSDKVVEYYCSANGILSETMTCPSGFACSDGACTASTCTDSESGHDVWVAGTVKKENKNYVDFCSSSGQVTEYYCSNGVVVSTNLNCPSGYECNSGLCVKKGCFDDDAGANRYIKGTVTKGDQIYTDYCSDSSTVKEYYCSLDSVYWSYLECSSYSCSDGRCLDSDVCEDSDGGQDKYEQGTTTKGSDEVTDYCKDSDTVREYFCNANDNIDYNNMDCPSDYECDNGECVSTGSPTCSDSDGGADIYIKGHLQTESSDYYDSCVDASNLLEYYCSGTSQAHNNYACPSGYECSDGACILSGVPPSCTDSDGGNDIYVKGHLVTESTEVYDSCVDSSTILEYWCTGTSETHNTYSCGSGYTCVDGACKEECSDSDGGLAYTTLGTVTYGSSSYTDSCASGTVLKEQYCNAGVPDSVSHTCTAPYPLCSGGKCTMLVLPTTCSDSDGGQDYGTFGTVTRTIGGIPTEYDDVCTSSTMLREYYCSGTSVMNISHSCGVLGCSSGKCGIIVIPTSCSDSDGGDAPFTAGTVTRTFGGIPSYFDDNCLSVNSVLEYYCSGSSVLNATHTCLMGCSSDRCNPIIIPPGPFP</sequence>
<accession>A0A5E4LRB4</accession>
<evidence type="ECO:0000313" key="1">
    <source>
        <dbReference type="EMBL" id="VVC04524.1"/>
    </source>
</evidence>
<comment type="caution">
    <text evidence="1">The sequence shown here is derived from an EMBL/GenBank/DDBJ whole genome shotgun (WGS) entry which is preliminary data.</text>
</comment>
<dbReference type="EMBL" id="CABMJJ010000009">
    <property type="protein sequence ID" value="VVC04524.1"/>
    <property type="molecule type" value="Genomic_DNA"/>
</dbReference>
<dbReference type="SUPFAM" id="SSF100895">
    <property type="entry name" value="Kazal-type serine protease inhibitors"/>
    <property type="match status" value="1"/>
</dbReference>
<proteinExistence type="predicted"/>
<protein>
    <submittedName>
        <fullName evidence="1">Uncharacterized protein</fullName>
    </submittedName>
</protein>
<dbReference type="Proteomes" id="UP000789941">
    <property type="component" value="Unassembled WGS sequence"/>
</dbReference>
<reference evidence="1 2" key="1">
    <citation type="submission" date="2019-08" db="EMBL/GenBank/DDBJ databases">
        <authorList>
            <person name="Vazquez-Campos X."/>
        </authorList>
    </citation>
    <scope>NUCLEOTIDE SEQUENCE [LARGE SCALE GENOMIC DNA]</scope>
    <source>
        <strain evidence="1">LFW-283_2</strain>
    </source>
</reference>
<dbReference type="PROSITE" id="PS51257">
    <property type="entry name" value="PROKAR_LIPOPROTEIN"/>
    <property type="match status" value="1"/>
</dbReference>
<name>A0A5E4LRB4_9ARCH</name>
<organism evidence="1 2">
    <name type="scientific">Candidatus Bilamarchaeum dharawalense</name>
    <dbReference type="NCBI Taxonomy" id="2885759"/>
    <lineage>
        <taxon>Archaea</taxon>
        <taxon>Candidatus Micrarchaeota</taxon>
        <taxon>Candidatus Micrarchaeia</taxon>
        <taxon>Candidatus Anstonellales</taxon>
        <taxon>Candidatus Bilamarchaeaceae</taxon>
        <taxon>Candidatus Bilamarchaeum</taxon>
    </lineage>
</organism>
<dbReference type="Gene3D" id="3.30.60.30">
    <property type="match status" value="1"/>
</dbReference>
<dbReference type="AlphaFoldDB" id="A0A5E4LRB4"/>
<dbReference type="InterPro" id="IPR036058">
    <property type="entry name" value="Kazal_dom_sf"/>
</dbReference>
<gene>
    <name evidence="1" type="ORF">LFW2832_01013</name>
</gene>
<evidence type="ECO:0000313" key="2">
    <source>
        <dbReference type="Proteomes" id="UP000789941"/>
    </source>
</evidence>